<gene>
    <name evidence="1" type="ORF">S12H4_38264</name>
</gene>
<organism evidence="1">
    <name type="scientific">marine sediment metagenome</name>
    <dbReference type="NCBI Taxonomy" id="412755"/>
    <lineage>
        <taxon>unclassified sequences</taxon>
        <taxon>metagenomes</taxon>
        <taxon>ecological metagenomes</taxon>
    </lineage>
</organism>
<evidence type="ECO:0000313" key="1">
    <source>
        <dbReference type="EMBL" id="GAI90788.1"/>
    </source>
</evidence>
<comment type="caution">
    <text evidence="1">The sequence shown here is derived from an EMBL/GenBank/DDBJ whole genome shotgun (WGS) entry which is preliminary data.</text>
</comment>
<proteinExistence type="predicted"/>
<feature type="non-terminal residue" evidence="1">
    <location>
        <position position="1"/>
    </location>
</feature>
<sequence length="80" mass="9027">LLFPYGCGNCEKAGGISDFTDVLFAIYPKTPLAERDGEIEQRELGIGFKGGVQYTSIARCKFCGDCKVIHEVKHQCRRRW</sequence>
<protein>
    <submittedName>
        <fullName evidence="1">Uncharacterized protein</fullName>
    </submittedName>
</protein>
<name>X1SCT3_9ZZZZ</name>
<dbReference type="AlphaFoldDB" id="X1SCT3"/>
<reference evidence="1" key="1">
    <citation type="journal article" date="2014" name="Front. Microbiol.">
        <title>High frequency of phylogenetically diverse reductive dehalogenase-homologous genes in deep subseafloor sedimentary metagenomes.</title>
        <authorList>
            <person name="Kawai M."/>
            <person name="Futagami T."/>
            <person name="Toyoda A."/>
            <person name="Takaki Y."/>
            <person name="Nishi S."/>
            <person name="Hori S."/>
            <person name="Arai W."/>
            <person name="Tsubouchi T."/>
            <person name="Morono Y."/>
            <person name="Uchiyama I."/>
            <person name="Ito T."/>
            <person name="Fujiyama A."/>
            <person name="Inagaki F."/>
            <person name="Takami H."/>
        </authorList>
    </citation>
    <scope>NUCLEOTIDE SEQUENCE</scope>
    <source>
        <strain evidence="1">Expedition CK06-06</strain>
    </source>
</reference>
<dbReference type="EMBL" id="BARW01023013">
    <property type="protein sequence ID" value="GAI90788.1"/>
    <property type="molecule type" value="Genomic_DNA"/>
</dbReference>
<accession>X1SCT3</accession>